<evidence type="ECO:0000313" key="1">
    <source>
        <dbReference type="EMBL" id="KAG5304645.1"/>
    </source>
</evidence>
<dbReference type="Proteomes" id="UP000670092">
    <property type="component" value="Unassembled WGS sequence"/>
</dbReference>
<accession>A0A8H7Z5S8</accession>
<comment type="caution">
    <text evidence="1">The sequence shown here is derived from an EMBL/GenBank/DDBJ whole genome shotgun (WGS) entry which is preliminary data.</text>
</comment>
<organism evidence="1 2">
    <name type="scientific">Ajellomyces capsulatus</name>
    <name type="common">Darling's disease fungus</name>
    <name type="synonym">Histoplasma capsulatum</name>
    <dbReference type="NCBI Taxonomy" id="5037"/>
    <lineage>
        <taxon>Eukaryota</taxon>
        <taxon>Fungi</taxon>
        <taxon>Dikarya</taxon>
        <taxon>Ascomycota</taxon>
        <taxon>Pezizomycotina</taxon>
        <taxon>Eurotiomycetes</taxon>
        <taxon>Eurotiomycetidae</taxon>
        <taxon>Onygenales</taxon>
        <taxon>Ajellomycetaceae</taxon>
        <taxon>Histoplasma</taxon>
    </lineage>
</organism>
<dbReference type="AlphaFoldDB" id="A0A8H7Z5S8"/>
<evidence type="ECO:0000313" key="2">
    <source>
        <dbReference type="Proteomes" id="UP000670092"/>
    </source>
</evidence>
<name>A0A8H7Z5S8_AJECA</name>
<dbReference type="VEuPathDB" id="FungiDB:I7I52_03047"/>
<protein>
    <submittedName>
        <fullName evidence="1">Uncharacterized protein</fullName>
    </submittedName>
</protein>
<reference evidence="1 2" key="1">
    <citation type="submission" date="2021-01" db="EMBL/GenBank/DDBJ databases">
        <title>Chromosome-level genome assembly of a human fungal pathogen reveals clustering of transcriptionally co-regulated genes.</title>
        <authorList>
            <person name="Voorhies M."/>
            <person name="Cohen S."/>
            <person name="Shea T.P."/>
            <person name="Petrus S."/>
            <person name="Munoz J.F."/>
            <person name="Poplawski S."/>
            <person name="Goldman W.E."/>
            <person name="Michael T."/>
            <person name="Cuomo C.A."/>
            <person name="Sil A."/>
            <person name="Beyhan S."/>
        </authorList>
    </citation>
    <scope>NUCLEOTIDE SEQUENCE [LARGE SCALE GENOMIC DNA]</scope>
    <source>
        <strain evidence="1 2">G184AR</strain>
    </source>
</reference>
<sequence length="82" mass="9316">MSNLTVGFFLSNSIPVRPIITGRCRNPALHPAYPQVGEFGFVLIFVFLLSFCGGEEELLWLFSLRLFQESHRICACTLTTYE</sequence>
<gene>
    <name evidence="1" type="ORF">I7I52_03047</name>
</gene>
<proteinExistence type="predicted"/>
<dbReference type="EMBL" id="JAEVHI010000001">
    <property type="protein sequence ID" value="KAG5304645.1"/>
    <property type="molecule type" value="Genomic_DNA"/>
</dbReference>